<dbReference type="EMBL" id="JBIBSM010000024">
    <property type="protein sequence ID" value="MFF8280699.1"/>
    <property type="molecule type" value="Genomic_DNA"/>
</dbReference>
<evidence type="ECO:0000313" key="1">
    <source>
        <dbReference type="EMBL" id="MFF8280699.1"/>
    </source>
</evidence>
<dbReference type="RefSeq" id="WP_158993695.1">
    <property type="nucleotide sequence ID" value="NZ_JBIBSM010000024.1"/>
</dbReference>
<reference evidence="1 2" key="1">
    <citation type="submission" date="2024-10" db="EMBL/GenBank/DDBJ databases">
        <title>The Natural Products Discovery Center: Release of the First 8490 Sequenced Strains for Exploring Actinobacteria Biosynthetic Diversity.</title>
        <authorList>
            <person name="Kalkreuter E."/>
            <person name="Kautsar S.A."/>
            <person name="Yang D."/>
            <person name="Bader C.D."/>
            <person name="Teijaro C.N."/>
            <person name="Fluegel L."/>
            <person name="Davis C.M."/>
            <person name="Simpson J.R."/>
            <person name="Lauterbach L."/>
            <person name="Steele A.D."/>
            <person name="Gui C."/>
            <person name="Meng S."/>
            <person name="Li G."/>
            <person name="Viehrig K."/>
            <person name="Ye F."/>
            <person name="Su P."/>
            <person name="Kiefer A.F."/>
            <person name="Nichols A."/>
            <person name="Cepeda A.J."/>
            <person name="Yan W."/>
            <person name="Fan B."/>
            <person name="Jiang Y."/>
            <person name="Adhikari A."/>
            <person name="Zheng C.-J."/>
            <person name="Schuster L."/>
            <person name="Cowan T.M."/>
            <person name="Smanski M.J."/>
            <person name="Chevrette M.G."/>
            <person name="De Carvalho L.P.S."/>
            <person name="Shen B."/>
        </authorList>
    </citation>
    <scope>NUCLEOTIDE SEQUENCE [LARGE SCALE GENOMIC DNA]</scope>
    <source>
        <strain evidence="1 2">NPDC015755</strain>
    </source>
</reference>
<protein>
    <submittedName>
        <fullName evidence="1">Uncharacterized protein</fullName>
    </submittedName>
</protein>
<keyword evidence="2" id="KW-1185">Reference proteome</keyword>
<proteinExistence type="predicted"/>
<sequence>MKQEVEPVRLSADELKRAQASVKASLVQLEYLGQLVFEKLGHRPVKLGENGITEIRIDPNAGVITFTTDDDVERGCGKYRDPPGVCEPC</sequence>
<name>A0ABW6YLG1_9ACTN</name>
<organism evidence="1 2">
    <name type="scientific">Streptomyces lateritius</name>
    <dbReference type="NCBI Taxonomy" id="67313"/>
    <lineage>
        <taxon>Bacteria</taxon>
        <taxon>Bacillati</taxon>
        <taxon>Actinomycetota</taxon>
        <taxon>Actinomycetes</taxon>
        <taxon>Kitasatosporales</taxon>
        <taxon>Streptomycetaceae</taxon>
        <taxon>Streptomyces</taxon>
    </lineage>
</organism>
<gene>
    <name evidence="1" type="ORF">ACF05T_32315</name>
</gene>
<accession>A0ABW6YLG1</accession>
<comment type="caution">
    <text evidence="1">The sequence shown here is derived from an EMBL/GenBank/DDBJ whole genome shotgun (WGS) entry which is preliminary data.</text>
</comment>
<dbReference type="Proteomes" id="UP001603013">
    <property type="component" value="Unassembled WGS sequence"/>
</dbReference>
<evidence type="ECO:0000313" key="2">
    <source>
        <dbReference type="Proteomes" id="UP001603013"/>
    </source>
</evidence>